<accession>A0ABQ5ECF9</accession>
<sequence length="118" mass="12949">MVIWSMTSKQHGSRLRLHQLTPGYISPGLVQNLVSSTSYVPPSKEDYDILYQPLFEEYFQPPSSVVSLMLPAAAQLSADITGTPLSTTIVQDVPSVSTSPTTQEIQSLVIRQGVEEQI</sequence>
<name>A0ABQ5ECF9_9ASTR</name>
<gene>
    <name evidence="1" type="ORF">Tco_0974751</name>
</gene>
<dbReference type="Proteomes" id="UP001151760">
    <property type="component" value="Unassembled WGS sequence"/>
</dbReference>
<evidence type="ECO:0000313" key="1">
    <source>
        <dbReference type="EMBL" id="GJT48594.1"/>
    </source>
</evidence>
<reference evidence="1" key="2">
    <citation type="submission" date="2022-01" db="EMBL/GenBank/DDBJ databases">
        <authorList>
            <person name="Yamashiro T."/>
            <person name="Shiraishi A."/>
            <person name="Satake H."/>
            <person name="Nakayama K."/>
        </authorList>
    </citation>
    <scope>NUCLEOTIDE SEQUENCE</scope>
</reference>
<protein>
    <submittedName>
        <fullName evidence="1">Uncharacterized protein</fullName>
    </submittedName>
</protein>
<keyword evidence="2" id="KW-1185">Reference proteome</keyword>
<evidence type="ECO:0000313" key="2">
    <source>
        <dbReference type="Proteomes" id="UP001151760"/>
    </source>
</evidence>
<comment type="caution">
    <text evidence="1">The sequence shown here is derived from an EMBL/GenBank/DDBJ whole genome shotgun (WGS) entry which is preliminary data.</text>
</comment>
<proteinExistence type="predicted"/>
<reference evidence="1" key="1">
    <citation type="journal article" date="2022" name="Int. J. Mol. Sci.">
        <title>Draft Genome of Tanacetum Coccineum: Genomic Comparison of Closely Related Tanacetum-Family Plants.</title>
        <authorList>
            <person name="Yamashiro T."/>
            <person name="Shiraishi A."/>
            <person name="Nakayama K."/>
            <person name="Satake H."/>
        </authorList>
    </citation>
    <scope>NUCLEOTIDE SEQUENCE</scope>
</reference>
<dbReference type="EMBL" id="BQNB010016167">
    <property type="protein sequence ID" value="GJT48594.1"/>
    <property type="molecule type" value="Genomic_DNA"/>
</dbReference>
<organism evidence="1 2">
    <name type="scientific">Tanacetum coccineum</name>
    <dbReference type="NCBI Taxonomy" id="301880"/>
    <lineage>
        <taxon>Eukaryota</taxon>
        <taxon>Viridiplantae</taxon>
        <taxon>Streptophyta</taxon>
        <taxon>Embryophyta</taxon>
        <taxon>Tracheophyta</taxon>
        <taxon>Spermatophyta</taxon>
        <taxon>Magnoliopsida</taxon>
        <taxon>eudicotyledons</taxon>
        <taxon>Gunneridae</taxon>
        <taxon>Pentapetalae</taxon>
        <taxon>asterids</taxon>
        <taxon>campanulids</taxon>
        <taxon>Asterales</taxon>
        <taxon>Asteraceae</taxon>
        <taxon>Asteroideae</taxon>
        <taxon>Anthemideae</taxon>
        <taxon>Anthemidinae</taxon>
        <taxon>Tanacetum</taxon>
    </lineage>
</organism>